<dbReference type="InterPro" id="IPR029056">
    <property type="entry name" value="Ribokinase-like"/>
</dbReference>
<accession>A0A8H6WCH8</accession>
<dbReference type="InterPro" id="IPR011611">
    <property type="entry name" value="PfkB_dom"/>
</dbReference>
<dbReference type="AlphaFoldDB" id="A0A8H6WCH8"/>
<dbReference type="EMBL" id="JACAZE010000006">
    <property type="protein sequence ID" value="KAF7313649.1"/>
    <property type="molecule type" value="Genomic_DNA"/>
</dbReference>
<gene>
    <name evidence="3" type="ORF">HMN09_00521300</name>
</gene>
<feature type="compositionally biased region" description="Basic and acidic residues" evidence="1">
    <location>
        <begin position="308"/>
        <end position="319"/>
    </location>
</feature>
<protein>
    <submittedName>
        <fullName evidence="3">PfkB domain-containing protein</fullName>
    </submittedName>
</protein>
<dbReference type="Gene3D" id="3.40.1190.20">
    <property type="match status" value="1"/>
</dbReference>
<dbReference type="Proteomes" id="UP000613580">
    <property type="component" value="Unassembled WGS sequence"/>
</dbReference>
<dbReference type="SUPFAM" id="SSF53613">
    <property type="entry name" value="Ribokinase-like"/>
    <property type="match status" value="1"/>
</dbReference>
<sequence>MTAMFATLGMFIIDQFEFLAQDGIPAKSQHSAIGGAGTYAAIGARIWLPPSRVGMIIDRGIDFPAEMQSALDAFGDIWLYRDHSGKTTRALNSYIGDLRNFEYLTPRIRLTPKDLQGTRLERASMLHFVCSPTRASAIMNEVRENDGWRPTTIYEPIPYRCVPEELEALVQVLPHISILSPNAEEAFALLSMPLPVSRERIEEASQRLLDLGSGAAIVRSGALGACVAVPGHPIRWVDAFWTSTDEDKVVDVTGAGNSFLGGLAAGLLLESGDIYRATFHASVSASFVIEQPGLPNLTGDAEWNGDSPQRRLEQLRTRK</sequence>
<evidence type="ECO:0000313" key="3">
    <source>
        <dbReference type="EMBL" id="KAF7313649.1"/>
    </source>
</evidence>
<evidence type="ECO:0000259" key="2">
    <source>
        <dbReference type="Pfam" id="PF00294"/>
    </source>
</evidence>
<comment type="caution">
    <text evidence="3">The sequence shown here is derived from an EMBL/GenBank/DDBJ whole genome shotgun (WGS) entry which is preliminary data.</text>
</comment>
<name>A0A8H6WCH8_MYCCL</name>
<keyword evidence="4" id="KW-1185">Reference proteome</keyword>
<evidence type="ECO:0000313" key="4">
    <source>
        <dbReference type="Proteomes" id="UP000613580"/>
    </source>
</evidence>
<evidence type="ECO:0000256" key="1">
    <source>
        <dbReference type="SAM" id="MobiDB-lite"/>
    </source>
</evidence>
<feature type="domain" description="Carbohydrate kinase PfkB" evidence="2">
    <location>
        <begin position="163"/>
        <end position="294"/>
    </location>
</feature>
<reference evidence="3" key="1">
    <citation type="submission" date="2020-05" db="EMBL/GenBank/DDBJ databases">
        <title>Mycena genomes resolve the evolution of fungal bioluminescence.</title>
        <authorList>
            <person name="Tsai I.J."/>
        </authorList>
    </citation>
    <scope>NUCLEOTIDE SEQUENCE</scope>
    <source>
        <strain evidence="3">110903Hualien_Pintung</strain>
    </source>
</reference>
<dbReference type="Pfam" id="PF00294">
    <property type="entry name" value="PfkB"/>
    <property type="match status" value="1"/>
</dbReference>
<dbReference type="PANTHER" id="PTHR47098">
    <property type="entry name" value="PROTEIN MAK32"/>
    <property type="match status" value="1"/>
</dbReference>
<proteinExistence type="predicted"/>
<organism evidence="3 4">
    <name type="scientific">Mycena chlorophos</name>
    <name type="common">Agaric fungus</name>
    <name type="synonym">Agaricus chlorophos</name>
    <dbReference type="NCBI Taxonomy" id="658473"/>
    <lineage>
        <taxon>Eukaryota</taxon>
        <taxon>Fungi</taxon>
        <taxon>Dikarya</taxon>
        <taxon>Basidiomycota</taxon>
        <taxon>Agaricomycotina</taxon>
        <taxon>Agaricomycetes</taxon>
        <taxon>Agaricomycetidae</taxon>
        <taxon>Agaricales</taxon>
        <taxon>Marasmiineae</taxon>
        <taxon>Mycenaceae</taxon>
        <taxon>Mycena</taxon>
    </lineage>
</organism>
<dbReference type="OrthoDB" id="497927at2759"/>
<feature type="region of interest" description="Disordered" evidence="1">
    <location>
        <begin position="298"/>
        <end position="319"/>
    </location>
</feature>
<dbReference type="PANTHER" id="PTHR47098:SF2">
    <property type="entry name" value="PROTEIN MAK32"/>
    <property type="match status" value="1"/>
</dbReference>